<dbReference type="EMBL" id="BMGJ01000005">
    <property type="protein sequence ID" value="GGD61817.1"/>
    <property type="molecule type" value="Genomic_DNA"/>
</dbReference>
<protein>
    <recommendedName>
        <fullName evidence="3">STAS/SEC14 domain-containing protein</fullName>
    </recommendedName>
</protein>
<organism evidence="1 2">
    <name type="scientific">Lacimicrobium alkaliphilum</name>
    <dbReference type="NCBI Taxonomy" id="1526571"/>
    <lineage>
        <taxon>Bacteria</taxon>
        <taxon>Pseudomonadati</taxon>
        <taxon>Pseudomonadota</taxon>
        <taxon>Gammaproteobacteria</taxon>
        <taxon>Alteromonadales</taxon>
        <taxon>Alteromonadaceae</taxon>
        <taxon>Lacimicrobium</taxon>
    </lineage>
</organism>
<evidence type="ECO:0000313" key="1">
    <source>
        <dbReference type="EMBL" id="GGD61817.1"/>
    </source>
</evidence>
<name>A0ABQ1RBL4_9ALTE</name>
<proteinExistence type="predicted"/>
<accession>A0ABQ1RBL4</accession>
<comment type="caution">
    <text evidence="1">The sequence shown here is derived from an EMBL/GenBank/DDBJ whole genome shotgun (WGS) entry which is preliminary data.</text>
</comment>
<dbReference type="Proteomes" id="UP000614272">
    <property type="component" value="Unassembled WGS sequence"/>
</dbReference>
<keyword evidence="2" id="KW-1185">Reference proteome</keyword>
<sequence length="107" mass="12231">MHITACGLAEPEDILAMYNKIMQLSQRYDCHRALIDMREMVKNVDDNRLLAMMDQLDSLLRRIRVARVVNAGDQQQGLVQSIADSRNYPLKNFSSQDQALAWLLPGL</sequence>
<reference evidence="2" key="1">
    <citation type="journal article" date="2019" name="Int. J. Syst. Evol. Microbiol.">
        <title>The Global Catalogue of Microorganisms (GCM) 10K type strain sequencing project: providing services to taxonomists for standard genome sequencing and annotation.</title>
        <authorList>
            <consortium name="The Broad Institute Genomics Platform"/>
            <consortium name="The Broad Institute Genome Sequencing Center for Infectious Disease"/>
            <person name="Wu L."/>
            <person name="Ma J."/>
        </authorList>
    </citation>
    <scope>NUCLEOTIDE SEQUENCE [LARGE SCALE GENOMIC DNA]</scope>
    <source>
        <strain evidence="2">CGMCC 1.12923</strain>
    </source>
</reference>
<gene>
    <name evidence="1" type="ORF">GCM10011357_16350</name>
</gene>
<evidence type="ECO:0000313" key="2">
    <source>
        <dbReference type="Proteomes" id="UP000614272"/>
    </source>
</evidence>
<evidence type="ECO:0008006" key="3">
    <source>
        <dbReference type="Google" id="ProtNLM"/>
    </source>
</evidence>